<keyword evidence="2" id="KW-1133">Transmembrane helix</keyword>
<evidence type="ECO:0000256" key="2">
    <source>
        <dbReference type="SAM" id="Phobius"/>
    </source>
</evidence>
<accession>A0AAD7EIQ6</accession>
<gene>
    <name evidence="3" type="ORF">DFH08DRAFT_815944</name>
</gene>
<keyword evidence="4" id="KW-1185">Reference proteome</keyword>
<dbReference type="Proteomes" id="UP001218218">
    <property type="component" value="Unassembled WGS sequence"/>
</dbReference>
<dbReference type="EMBL" id="JARIHO010000039">
    <property type="protein sequence ID" value="KAJ7328445.1"/>
    <property type="molecule type" value="Genomic_DNA"/>
</dbReference>
<feature type="transmembrane region" description="Helical" evidence="2">
    <location>
        <begin position="20"/>
        <end position="41"/>
    </location>
</feature>
<feature type="region of interest" description="Disordered" evidence="1">
    <location>
        <begin position="153"/>
        <end position="174"/>
    </location>
</feature>
<proteinExistence type="predicted"/>
<evidence type="ECO:0000313" key="3">
    <source>
        <dbReference type="EMBL" id="KAJ7328445.1"/>
    </source>
</evidence>
<keyword evidence="2" id="KW-0812">Transmembrane</keyword>
<organism evidence="3 4">
    <name type="scientific">Mycena albidolilacea</name>
    <dbReference type="NCBI Taxonomy" id="1033008"/>
    <lineage>
        <taxon>Eukaryota</taxon>
        <taxon>Fungi</taxon>
        <taxon>Dikarya</taxon>
        <taxon>Basidiomycota</taxon>
        <taxon>Agaricomycotina</taxon>
        <taxon>Agaricomycetes</taxon>
        <taxon>Agaricomycetidae</taxon>
        <taxon>Agaricales</taxon>
        <taxon>Marasmiineae</taxon>
        <taxon>Mycenaceae</taxon>
        <taxon>Mycena</taxon>
    </lineage>
</organism>
<reference evidence="3" key="1">
    <citation type="submission" date="2023-03" db="EMBL/GenBank/DDBJ databases">
        <title>Massive genome expansion in bonnet fungi (Mycena s.s.) driven by repeated elements and novel gene families across ecological guilds.</title>
        <authorList>
            <consortium name="Lawrence Berkeley National Laboratory"/>
            <person name="Harder C.B."/>
            <person name="Miyauchi S."/>
            <person name="Viragh M."/>
            <person name="Kuo A."/>
            <person name="Thoen E."/>
            <person name="Andreopoulos B."/>
            <person name="Lu D."/>
            <person name="Skrede I."/>
            <person name="Drula E."/>
            <person name="Henrissat B."/>
            <person name="Morin E."/>
            <person name="Kohler A."/>
            <person name="Barry K."/>
            <person name="LaButti K."/>
            <person name="Morin E."/>
            <person name="Salamov A."/>
            <person name="Lipzen A."/>
            <person name="Mereny Z."/>
            <person name="Hegedus B."/>
            <person name="Baldrian P."/>
            <person name="Stursova M."/>
            <person name="Weitz H."/>
            <person name="Taylor A."/>
            <person name="Grigoriev I.V."/>
            <person name="Nagy L.G."/>
            <person name="Martin F."/>
            <person name="Kauserud H."/>
        </authorList>
    </citation>
    <scope>NUCLEOTIDE SEQUENCE</scope>
    <source>
        <strain evidence="3">CBHHK002</strain>
    </source>
</reference>
<evidence type="ECO:0000256" key="1">
    <source>
        <dbReference type="SAM" id="MobiDB-lite"/>
    </source>
</evidence>
<name>A0AAD7EIQ6_9AGAR</name>
<feature type="region of interest" description="Disordered" evidence="1">
    <location>
        <begin position="61"/>
        <end position="81"/>
    </location>
</feature>
<protein>
    <submittedName>
        <fullName evidence="3">Uncharacterized protein</fullName>
    </submittedName>
</protein>
<dbReference type="AlphaFoldDB" id="A0AAD7EIQ6"/>
<evidence type="ECO:0000313" key="4">
    <source>
        <dbReference type="Proteomes" id="UP001218218"/>
    </source>
</evidence>
<comment type="caution">
    <text evidence="3">The sequence shown here is derived from an EMBL/GenBank/DDBJ whole genome shotgun (WGS) entry which is preliminary data.</text>
</comment>
<sequence length="276" mass="29170">MLTVFTANLTVPGRKSTPAAVIAGFVVAICLVAGVLFLVWLRRRRRCAAAETLPQPYEKAEIPVSPLDTQTPPDLPPAEQAPGKIGAMAVDASETGLVPAEVMAQPDREARQEDDEEPLRLRLQRVEAQLEALFTSRYRPLFAFFGLGLAHRRSKNEGPRRTGKYRNSGRPKPLQASRALGMDVVAVLWTLTSGFSLCLSNAKSCNSPTQGASLERIHELGLIFVARGSRGFTAGGDFAADGDLAGIAAGGSRVATAGAIFAAVAGLRAIGAGALH</sequence>
<keyword evidence="2" id="KW-0472">Membrane</keyword>